<keyword evidence="1" id="KW-0472">Membrane</keyword>
<organism evidence="2 3">
    <name type="scientific">Catenulispora acidiphila (strain DSM 44928 / JCM 14897 / NBRC 102108 / NRRL B-24433 / ID139908)</name>
    <dbReference type="NCBI Taxonomy" id="479433"/>
    <lineage>
        <taxon>Bacteria</taxon>
        <taxon>Bacillati</taxon>
        <taxon>Actinomycetota</taxon>
        <taxon>Actinomycetes</taxon>
        <taxon>Catenulisporales</taxon>
        <taxon>Catenulisporaceae</taxon>
        <taxon>Catenulispora</taxon>
    </lineage>
</organism>
<dbReference type="HOGENOM" id="CLU_200596_0_0_11"/>
<evidence type="ECO:0000313" key="2">
    <source>
        <dbReference type="EMBL" id="ACU72277.1"/>
    </source>
</evidence>
<dbReference type="EMBL" id="CP001700">
    <property type="protein sequence ID" value="ACU72277.1"/>
    <property type="molecule type" value="Genomic_DNA"/>
</dbReference>
<dbReference type="RefSeq" id="WP_012787570.1">
    <property type="nucleotide sequence ID" value="NC_013131.1"/>
</dbReference>
<name>C7Q7T4_CATAD</name>
<keyword evidence="1" id="KW-1133">Transmembrane helix</keyword>
<evidence type="ECO:0000313" key="3">
    <source>
        <dbReference type="Proteomes" id="UP000000851"/>
    </source>
</evidence>
<gene>
    <name evidence="2" type="ordered locus">Caci_3371</name>
</gene>
<dbReference type="InParanoid" id="C7Q7T4"/>
<dbReference type="STRING" id="479433.Caci_3371"/>
<sequence>MGLIAAVLFAIAYFLHGNGTSTNVWIDPTSLMLLGLVALSLHLLGVGTGWYSRRR</sequence>
<dbReference type="AlphaFoldDB" id="C7Q7T4"/>
<dbReference type="Proteomes" id="UP000000851">
    <property type="component" value="Chromosome"/>
</dbReference>
<proteinExistence type="predicted"/>
<keyword evidence="1" id="KW-0812">Transmembrane</keyword>
<evidence type="ECO:0000256" key="1">
    <source>
        <dbReference type="SAM" id="Phobius"/>
    </source>
</evidence>
<feature type="transmembrane region" description="Helical" evidence="1">
    <location>
        <begin position="29"/>
        <end position="51"/>
    </location>
</feature>
<dbReference type="KEGG" id="cai:Caci_3371"/>
<reference evidence="2 3" key="1">
    <citation type="journal article" date="2009" name="Stand. Genomic Sci.">
        <title>Complete genome sequence of Catenulispora acidiphila type strain (ID 139908).</title>
        <authorList>
            <person name="Copeland A."/>
            <person name="Lapidus A."/>
            <person name="Glavina Del Rio T."/>
            <person name="Nolan M."/>
            <person name="Lucas S."/>
            <person name="Chen F."/>
            <person name="Tice H."/>
            <person name="Cheng J.F."/>
            <person name="Bruce D."/>
            <person name="Goodwin L."/>
            <person name="Pitluck S."/>
            <person name="Mikhailova N."/>
            <person name="Pati A."/>
            <person name="Ivanova N."/>
            <person name="Mavromatis K."/>
            <person name="Chen A."/>
            <person name="Palaniappan K."/>
            <person name="Chain P."/>
            <person name="Land M."/>
            <person name="Hauser L."/>
            <person name="Chang Y.J."/>
            <person name="Jeffries C.D."/>
            <person name="Chertkov O."/>
            <person name="Brettin T."/>
            <person name="Detter J.C."/>
            <person name="Han C."/>
            <person name="Ali Z."/>
            <person name="Tindall B.J."/>
            <person name="Goker M."/>
            <person name="Bristow J."/>
            <person name="Eisen J.A."/>
            <person name="Markowitz V."/>
            <person name="Hugenholtz P."/>
            <person name="Kyrpides N.C."/>
            <person name="Klenk H.P."/>
        </authorList>
    </citation>
    <scope>NUCLEOTIDE SEQUENCE [LARGE SCALE GENOMIC DNA]</scope>
    <source>
        <strain evidence="3">DSM 44928 / JCM 14897 / NBRC 102108 / NRRL B-24433 / ID139908</strain>
    </source>
</reference>
<keyword evidence="3" id="KW-1185">Reference proteome</keyword>
<accession>C7Q7T4</accession>
<protein>
    <submittedName>
        <fullName evidence="2">Uncharacterized protein</fullName>
    </submittedName>
</protein>